<dbReference type="GO" id="GO:0015628">
    <property type="term" value="P:protein secretion by the type II secretion system"/>
    <property type="evidence" value="ECO:0007669"/>
    <property type="project" value="InterPro"/>
</dbReference>
<evidence type="ECO:0000256" key="3">
    <source>
        <dbReference type="ARBA" id="ARBA00022692"/>
    </source>
</evidence>
<keyword evidence="4 7" id="KW-1133">Transmembrane helix</keyword>
<dbReference type="InterPro" id="IPR045584">
    <property type="entry name" value="Pilin-like"/>
</dbReference>
<dbReference type="GO" id="GO:0016020">
    <property type="term" value="C:membrane"/>
    <property type="evidence" value="ECO:0007669"/>
    <property type="project" value="UniProtKB-SubCell"/>
</dbReference>
<dbReference type="SUPFAM" id="SSF54523">
    <property type="entry name" value="Pili subunits"/>
    <property type="match status" value="1"/>
</dbReference>
<gene>
    <name evidence="9" type="ORF">A2815_02940</name>
</gene>
<evidence type="ECO:0000256" key="7">
    <source>
        <dbReference type="SAM" id="Phobius"/>
    </source>
</evidence>
<keyword evidence="5 7" id="KW-0472">Membrane</keyword>
<dbReference type="Pfam" id="PF08334">
    <property type="entry name" value="T2SSG"/>
    <property type="match status" value="1"/>
</dbReference>
<comment type="caution">
    <text evidence="9">The sequence shown here is derived from an EMBL/GenBank/DDBJ whole genome shotgun (WGS) entry which is preliminary data.</text>
</comment>
<feature type="compositionally biased region" description="Polar residues" evidence="6">
    <location>
        <begin position="141"/>
        <end position="155"/>
    </location>
</feature>
<dbReference type="EMBL" id="MHMY01000008">
    <property type="protein sequence ID" value="OGZ35684.1"/>
    <property type="molecule type" value="Genomic_DNA"/>
</dbReference>
<dbReference type="PRINTS" id="PR00813">
    <property type="entry name" value="BCTERIALGSPG"/>
</dbReference>
<reference evidence="9 10" key="1">
    <citation type="journal article" date="2016" name="Nat. Commun.">
        <title>Thousands of microbial genomes shed light on interconnected biogeochemical processes in an aquifer system.</title>
        <authorList>
            <person name="Anantharaman K."/>
            <person name="Brown C.T."/>
            <person name="Hug L.A."/>
            <person name="Sharon I."/>
            <person name="Castelle C.J."/>
            <person name="Probst A.J."/>
            <person name="Thomas B.C."/>
            <person name="Singh A."/>
            <person name="Wilkins M.J."/>
            <person name="Karaoz U."/>
            <person name="Brodie E.L."/>
            <person name="Williams K.H."/>
            <person name="Hubbard S.S."/>
            <person name="Banfield J.F."/>
        </authorList>
    </citation>
    <scope>NUCLEOTIDE SEQUENCE [LARGE SCALE GENOMIC DNA]</scope>
</reference>
<dbReference type="PROSITE" id="PS00409">
    <property type="entry name" value="PROKAR_NTER_METHYL"/>
    <property type="match status" value="1"/>
</dbReference>
<evidence type="ECO:0000313" key="9">
    <source>
        <dbReference type="EMBL" id="OGZ35684.1"/>
    </source>
</evidence>
<sequence length="155" mass="16940">MQNSKLQLKIKKFKTGFTLIELLVVISIIGILAAFLMANFVGIRQRARDGVRKSNLSQIQAALELYRSDIGEYPTALPACGNNPFTDGGTPAVTYMQKIPCDPLSTPAYIYTSNGVTYSIIACLENANDSQKDTDLPSPNPCNQSTNFAYTLQNP</sequence>
<dbReference type="AlphaFoldDB" id="A0A1G2FC75"/>
<dbReference type="InterPro" id="IPR012902">
    <property type="entry name" value="N_methyl_site"/>
</dbReference>
<dbReference type="PANTHER" id="PTHR30093">
    <property type="entry name" value="GENERAL SECRETION PATHWAY PROTEIN G"/>
    <property type="match status" value="1"/>
</dbReference>
<dbReference type="PANTHER" id="PTHR30093:SF44">
    <property type="entry name" value="TYPE II SECRETION SYSTEM CORE PROTEIN G"/>
    <property type="match status" value="1"/>
</dbReference>
<keyword evidence="3 7" id="KW-0812">Transmembrane</keyword>
<accession>A0A1G2FC75</accession>
<protein>
    <recommendedName>
        <fullName evidence="8">Type II secretion system protein GspG C-terminal domain-containing protein</fullName>
    </recommendedName>
</protein>
<dbReference type="Pfam" id="PF07963">
    <property type="entry name" value="N_methyl"/>
    <property type="match status" value="1"/>
</dbReference>
<feature type="region of interest" description="Disordered" evidence="6">
    <location>
        <begin position="132"/>
        <end position="155"/>
    </location>
</feature>
<evidence type="ECO:0000256" key="4">
    <source>
        <dbReference type="ARBA" id="ARBA00022989"/>
    </source>
</evidence>
<evidence type="ECO:0000256" key="5">
    <source>
        <dbReference type="ARBA" id="ARBA00023136"/>
    </source>
</evidence>
<dbReference type="Gene3D" id="3.30.700.10">
    <property type="entry name" value="Glycoprotein, Type 4 Pilin"/>
    <property type="match status" value="1"/>
</dbReference>
<evidence type="ECO:0000256" key="1">
    <source>
        <dbReference type="ARBA" id="ARBA00004167"/>
    </source>
</evidence>
<feature type="domain" description="Type II secretion system protein GspG C-terminal" evidence="8">
    <location>
        <begin position="44"/>
        <end position="119"/>
    </location>
</feature>
<dbReference type="InterPro" id="IPR000983">
    <property type="entry name" value="Bac_GSPG_pilin"/>
</dbReference>
<evidence type="ECO:0000256" key="6">
    <source>
        <dbReference type="SAM" id="MobiDB-lite"/>
    </source>
</evidence>
<proteinExistence type="predicted"/>
<organism evidence="9 10">
    <name type="scientific">Candidatus Portnoybacteria bacterium RIFCSPHIGHO2_01_FULL_40_12b</name>
    <dbReference type="NCBI Taxonomy" id="1801994"/>
    <lineage>
        <taxon>Bacteria</taxon>
        <taxon>Candidatus Portnoyibacteriota</taxon>
    </lineage>
</organism>
<evidence type="ECO:0000256" key="2">
    <source>
        <dbReference type="ARBA" id="ARBA00022481"/>
    </source>
</evidence>
<evidence type="ECO:0000259" key="8">
    <source>
        <dbReference type="Pfam" id="PF08334"/>
    </source>
</evidence>
<keyword evidence="2" id="KW-0488">Methylation</keyword>
<dbReference type="Proteomes" id="UP000176974">
    <property type="component" value="Unassembled WGS sequence"/>
</dbReference>
<evidence type="ECO:0000313" key="10">
    <source>
        <dbReference type="Proteomes" id="UP000176974"/>
    </source>
</evidence>
<name>A0A1G2FC75_9BACT</name>
<dbReference type="NCBIfam" id="TIGR02532">
    <property type="entry name" value="IV_pilin_GFxxxE"/>
    <property type="match status" value="1"/>
</dbReference>
<comment type="subcellular location">
    <subcellularLocation>
        <location evidence="1">Membrane</location>
        <topology evidence="1">Single-pass membrane protein</topology>
    </subcellularLocation>
</comment>
<dbReference type="GO" id="GO:0015627">
    <property type="term" value="C:type II protein secretion system complex"/>
    <property type="evidence" value="ECO:0007669"/>
    <property type="project" value="InterPro"/>
</dbReference>
<feature type="transmembrane region" description="Helical" evidence="7">
    <location>
        <begin position="20"/>
        <end position="43"/>
    </location>
</feature>
<dbReference type="InterPro" id="IPR013545">
    <property type="entry name" value="T2SS_protein-GspG_C"/>
</dbReference>